<evidence type="ECO:0000259" key="3">
    <source>
        <dbReference type="PROSITE" id="PS50970"/>
    </source>
</evidence>
<gene>
    <name evidence="4" type="ORF">METZ01_LOCUS189044</name>
</gene>
<dbReference type="GO" id="GO:0008270">
    <property type="term" value="F:zinc ion binding"/>
    <property type="evidence" value="ECO:0007669"/>
    <property type="project" value="InterPro"/>
</dbReference>
<proteinExistence type="predicted"/>
<dbReference type="GO" id="GO:0008168">
    <property type="term" value="F:methyltransferase activity"/>
    <property type="evidence" value="ECO:0007669"/>
    <property type="project" value="UniProtKB-KW"/>
</dbReference>
<accession>A0A382DCM2</accession>
<dbReference type="GO" id="GO:0009086">
    <property type="term" value="P:methionine biosynthetic process"/>
    <property type="evidence" value="ECO:0007669"/>
    <property type="project" value="InterPro"/>
</dbReference>
<dbReference type="InterPro" id="IPR003726">
    <property type="entry name" value="HCY_dom"/>
</dbReference>
<dbReference type="PIRSF" id="PIRSF037505">
    <property type="entry name" value="Betaine_HMT"/>
    <property type="match status" value="1"/>
</dbReference>
<name>A0A382DCM2_9ZZZZ</name>
<reference evidence="4" key="1">
    <citation type="submission" date="2018-05" db="EMBL/GenBank/DDBJ databases">
        <authorList>
            <person name="Lanie J.A."/>
            <person name="Ng W.-L."/>
            <person name="Kazmierczak K.M."/>
            <person name="Andrzejewski T.M."/>
            <person name="Davidsen T.M."/>
            <person name="Wayne K.J."/>
            <person name="Tettelin H."/>
            <person name="Glass J.I."/>
            <person name="Rusch D."/>
            <person name="Podicherti R."/>
            <person name="Tsui H.-C.T."/>
            <person name="Winkler M.E."/>
        </authorList>
    </citation>
    <scope>NUCLEOTIDE SEQUENCE</scope>
</reference>
<dbReference type="PANTHER" id="PTHR11103:SF18">
    <property type="entry name" value="SLR1189 PROTEIN"/>
    <property type="match status" value="1"/>
</dbReference>
<organism evidence="4">
    <name type="scientific">marine metagenome</name>
    <dbReference type="NCBI Taxonomy" id="408172"/>
    <lineage>
        <taxon>unclassified sequences</taxon>
        <taxon>metagenomes</taxon>
        <taxon>ecological metagenomes</taxon>
    </lineage>
</organism>
<keyword evidence="1" id="KW-0489">Methyltransferase</keyword>
<dbReference type="GO" id="GO:0032259">
    <property type="term" value="P:methylation"/>
    <property type="evidence" value="ECO:0007669"/>
    <property type="project" value="UniProtKB-KW"/>
</dbReference>
<dbReference type="PROSITE" id="PS50970">
    <property type="entry name" value="HCY"/>
    <property type="match status" value="1"/>
</dbReference>
<dbReference type="InterPro" id="IPR036589">
    <property type="entry name" value="HCY_dom_sf"/>
</dbReference>
<sequence>MSLAVDDLLENNQPVFLDGGIGTELQRLGAPMDHEAWCAVALETHPDLVRQVHRSYIEAGANIITVNTYATTRQALKSAGMEEQFTRWNIRAVQIARETLDDSAPERDILIAGSVSTFGNFNRFSDAELEPYFQEQAEILVENGVDLVILETLSSRASTIVTALNALADFDLPVWVAISGVQDRNSGALYLGVEESPVHSNSVTTHEPFADAIQKIMAEGGSALLLMHSPVNVCTPGLEVMSENYSGVLGVYPNAGYWQCPDWAFVDQITPADYLKVAGDWIDAGAKIVGGCCGIGPAHISALSADLRDR</sequence>
<dbReference type="InterPro" id="IPR017226">
    <property type="entry name" value="BHMT-like"/>
</dbReference>
<dbReference type="Gene3D" id="3.20.20.330">
    <property type="entry name" value="Homocysteine-binding-like domain"/>
    <property type="match status" value="1"/>
</dbReference>
<evidence type="ECO:0000256" key="1">
    <source>
        <dbReference type="ARBA" id="ARBA00022603"/>
    </source>
</evidence>
<dbReference type="Pfam" id="PF02574">
    <property type="entry name" value="S-methyl_trans"/>
    <property type="match status" value="1"/>
</dbReference>
<keyword evidence="2" id="KW-0808">Transferase</keyword>
<dbReference type="AlphaFoldDB" id="A0A382DCM2"/>
<protein>
    <recommendedName>
        <fullName evidence="3">Hcy-binding domain-containing protein</fullName>
    </recommendedName>
</protein>
<dbReference type="SUPFAM" id="SSF82282">
    <property type="entry name" value="Homocysteine S-methyltransferase"/>
    <property type="match status" value="1"/>
</dbReference>
<dbReference type="EMBL" id="UINC01038744">
    <property type="protein sequence ID" value="SVB36190.1"/>
    <property type="molecule type" value="Genomic_DNA"/>
</dbReference>
<evidence type="ECO:0000313" key="4">
    <source>
        <dbReference type="EMBL" id="SVB36190.1"/>
    </source>
</evidence>
<feature type="domain" description="Hcy-binding" evidence="3">
    <location>
        <begin position="3"/>
        <end position="307"/>
    </location>
</feature>
<dbReference type="PANTHER" id="PTHR11103">
    <property type="entry name" value="SLR1189 PROTEIN"/>
    <property type="match status" value="1"/>
</dbReference>
<evidence type="ECO:0000256" key="2">
    <source>
        <dbReference type="ARBA" id="ARBA00022679"/>
    </source>
</evidence>